<dbReference type="Proteomes" id="UP000789920">
    <property type="component" value="Unassembled WGS sequence"/>
</dbReference>
<sequence>MINRKKKETVTLPLNHYDKHADNSKSKKLHTTGYKEKDAAATSHKNQQEKVASSSSNNLQTIDNILNSFNDSTETNHDDENINYNNKIAETEFS</sequence>
<protein>
    <submittedName>
        <fullName evidence="1">18343_t:CDS:1</fullName>
    </submittedName>
</protein>
<keyword evidence="2" id="KW-1185">Reference proteome</keyword>
<organism evidence="1 2">
    <name type="scientific">Racocetra persica</name>
    <dbReference type="NCBI Taxonomy" id="160502"/>
    <lineage>
        <taxon>Eukaryota</taxon>
        <taxon>Fungi</taxon>
        <taxon>Fungi incertae sedis</taxon>
        <taxon>Mucoromycota</taxon>
        <taxon>Glomeromycotina</taxon>
        <taxon>Glomeromycetes</taxon>
        <taxon>Diversisporales</taxon>
        <taxon>Gigasporaceae</taxon>
        <taxon>Racocetra</taxon>
    </lineage>
</organism>
<gene>
    <name evidence="1" type="ORF">RPERSI_LOCUS14126</name>
</gene>
<proteinExistence type="predicted"/>
<name>A0ACA9QHG2_9GLOM</name>
<accession>A0ACA9QHG2</accession>
<comment type="caution">
    <text evidence="1">The sequence shown here is derived from an EMBL/GenBank/DDBJ whole genome shotgun (WGS) entry which is preliminary data.</text>
</comment>
<evidence type="ECO:0000313" key="2">
    <source>
        <dbReference type="Proteomes" id="UP000789920"/>
    </source>
</evidence>
<evidence type="ECO:0000313" key="1">
    <source>
        <dbReference type="EMBL" id="CAG8750412.1"/>
    </source>
</evidence>
<reference evidence="1" key="1">
    <citation type="submission" date="2021-06" db="EMBL/GenBank/DDBJ databases">
        <authorList>
            <person name="Kallberg Y."/>
            <person name="Tangrot J."/>
            <person name="Rosling A."/>
        </authorList>
    </citation>
    <scope>NUCLEOTIDE SEQUENCE</scope>
    <source>
        <strain evidence="1">MA461A</strain>
    </source>
</reference>
<dbReference type="EMBL" id="CAJVQC010032169">
    <property type="protein sequence ID" value="CAG8750412.1"/>
    <property type="molecule type" value="Genomic_DNA"/>
</dbReference>